<dbReference type="Pfam" id="PF07411">
    <property type="entry name" value="DUF1508"/>
    <property type="match status" value="1"/>
</dbReference>
<dbReference type="SUPFAM" id="SSF160113">
    <property type="entry name" value="YegP-like"/>
    <property type="match status" value="1"/>
</dbReference>
<feature type="region of interest" description="Disordered" evidence="1">
    <location>
        <begin position="128"/>
        <end position="193"/>
    </location>
</feature>
<evidence type="ECO:0000313" key="4">
    <source>
        <dbReference type="Proteomes" id="UP000241872"/>
    </source>
</evidence>
<proteinExistence type="predicted"/>
<feature type="compositionally biased region" description="Basic and acidic residues" evidence="1">
    <location>
        <begin position="165"/>
        <end position="185"/>
    </location>
</feature>
<accession>A0A2P1N580</accession>
<protein>
    <recommendedName>
        <fullName evidence="2">DUF1508 domain-containing protein</fullName>
    </recommendedName>
</protein>
<feature type="domain" description="DUF1508" evidence="2">
    <location>
        <begin position="9"/>
        <end position="46"/>
    </location>
</feature>
<evidence type="ECO:0000259" key="2">
    <source>
        <dbReference type="Pfam" id="PF07411"/>
    </source>
</evidence>
<sequence length="193" mass="20942">MERVTVYQDSNNEWRWRFKASNGRVMADSGEGYQNKQDALTAIDAVFGGLPPEVVDEAGEQLRVVPNDPALEAALTLLTLMTGDDWDRPKLVKCSASLRQHACATLVKQGVGVAEAEAIVGERWAEYGSPEPAEHTPVAATADRSAEANVAPKMDLSPGTPPTGEELRLKARSRIDRWRKERAGAPEDSGSDT</sequence>
<dbReference type="Proteomes" id="UP000241872">
    <property type="component" value="Segment"/>
</dbReference>
<dbReference type="InterPro" id="IPR010879">
    <property type="entry name" value="DUF1508"/>
</dbReference>
<organism evidence="3 4">
    <name type="scientific">Mycobacterium phage BigMama</name>
    <dbReference type="NCBI Taxonomy" id="2126786"/>
    <lineage>
        <taxon>Viruses</taxon>
        <taxon>Duplodnaviria</taxon>
        <taxon>Heunggongvirae</taxon>
        <taxon>Uroviricota</taxon>
        <taxon>Caudoviricetes</taxon>
        <taxon>Dclasvirinae</taxon>
        <taxon>Plotvirus</taxon>
        <taxon>Plotvirus plot</taxon>
    </lineage>
</organism>
<reference evidence="4" key="1">
    <citation type="submission" date="2018-03" db="EMBL/GenBank/DDBJ databases">
        <authorList>
            <person name="Robinson P."/>
            <person name="Figel D."/>
            <person name="Zack K.M."/>
            <person name="Garlena R.A."/>
            <person name="Russell D.A."/>
            <person name="Pope W.H."/>
            <person name="Jacobs-Sera D."/>
            <person name="Hatfull G.F."/>
        </authorList>
    </citation>
    <scope>NUCLEOTIDE SEQUENCE [LARGE SCALE GENOMIC DNA]</scope>
</reference>
<dbReference type="Gene3D" id="3.30.160.160">
    <property type="entry name" value="YegP-like"/>
    <property type="match status" value="1"/>
</dbReference>
<dbReference type="InterPro" id="IPR036913">
    <property type="entry name" value="YegP-like_sf"/>
</dbReference>
<evidence type="ECO:0000313" key="3">
    <source>
        <dbReference type="EMBL" id="AVP43137.1"/>
    </source>
</evidence>
<gene>
    <name evidence="3" type="primary">39</name>
    <name evidence="3" type="ORF">PBI_BIGMAMA_39</name>
</gene>
<name>A0A2P1N580_9CAUD</name>
<dbReference type="EMBL" id="MH025888">
    <property type="protein sequence ID" value="AVP43137.1"/>
    <property type="molecule type" value="Genomic_DNA"/>
</dbReference>
<evidence type="ECO:0000256" key="1">
    <source>
        <dbReference type="SAM" id="MobiDB-lite"/>
    </source>
</evidence>